<keyword evidence="7 11" id="KW-0274">FAD</keyword>
<keyword evidence="5 11" id="KW-0808">Transferase</keyword>
<keyword evidence="6 11" id="KW-0479">Metal-binding</keyword>
<evidence type="ECO:0000256" key="10">
    <source>
        <dbReference type="ARBA" id="ARBA00048540"/>
    </source>
</evidence>
<name>A0A418XU46_9GAMM</name>
<dbReference type="PANTHER" id="PTHR30040:SF2">
    <property type="entry name" value="FAD:PROTEIN FMN TRANSFERASE"/>
    <property type="match status" value="1"/>
</dbReference>
<dbReference type="GO" id="GO:0016740">
    <property type="term" value="F:transferase activity"/>
    <property type="evidence" value="ECO:0007669"/>
    <property type="project" value="UniProtKB-UniRule"/>
</dbReference>
<keyword evidence="13" id="KW-0732">Signal</keyword>
<feature type="chain" id="PRO_5039893840" description="FAD:protein FMN transferase" evidence="13">
    <location>
        <begin position="25"/>
        <end position="332"/>
    </location>
</feature>
<evidence type="ECO:0000256" key="13">
    <source>
        <dbReference type="SAM" id="SignalP"/>
    </source>
</evidence>
<protein>
    <recommendedName>
        <fullName evidence="3 11">FAD:protein FMN transferase</fullName>
        <ecNumber evidence="2 11">2.7.1.180</ecNumber>
    </recommendedName>
    <alternativeName>
        <fullName evidence="9 11">Flavin transferase</fullName>
    </alternativeName>
</protein>
<evidence type="ECO:0000256" key="3">
    <source>
        <dbReference type="ARBA" id="ARBA00016337"/>
    </source>
</evidence>
<comment type="catalytic activity">
    <reaction evidence="10 11">
        <text>L-threonyl-[protein] + FAD = FMN-L-threonyl-[protein] + AMP + H(+)</text>
        <dbReference type="Rhea" id="RHEA:36847"/>
        <dbReference type="Rhea" id="RHEA-COMP:11060"/>
        <dbReference type="Rhea" id="RHEA-COMP:11061"/>
        <dbReference type="ChEBI" id="CHEBI:15378"/>
        <dbReference type="ChEBI" id="CHEBI:30013"/>
        <dbReference type="ChEBI" id="CHEBI:57692"/>
        <dbReference type="ChEBI" id="CHEBI:74257"/>
        <dbReference type="ChEBI" id="CHEBI:456215"/>
        <dbReference type="EC" id="2.7.1.180"/>
    </reaction>
</comment>
<comment type="caution">
    <text evidence="14">The sequence shown here is derived from an EMBL/GenBank/DDBJ whole genome shotgun (WGS) entry which is preliminary data.</text>
</comment>
<evidence type="ECO:0000313" key="15">
    <source>
        <dbReference type="Proteomes" id="UP000283734"/>
    </source>
</evidence>
<comment type="similarity">
    <text evidence="1 11">Belongs to the ApbE family.</text>
</comment>
<organism evidence="14 15">
    <name type="scientific">Alcanivorax profundi</name>
    <dbReference type="NCBI Taxonomy" id="2338368"/>
    <lineage>
        <taxon>Bacteria</taxon>
        <taxon>Pseudomonadati</taxon>
        <taxon>Pseudomonadota</taxon>
        <taxon>Gammaproteobacteria</taxon>
        <taxon>Oceanospirillales</taxon>
        <taxon>Alcanivoracaceae</taxon>
        <taxon>Alcanivorax</taxon>
    </lineage>
</organism>
<feature type="binding site" evidence="12">
    <location>
        <position position="168"/>
    </location>
    <ligand>
        <name>Mg(2+)</name>
        <dbReference type="ChEBI" id="CHEBI:18420"/>
    </ligand>
</feature>
<dbReference type="Pfam" id="PF02424">
    <property type="entry name" value="ApbE"/>
    <property type="match status" value="1"/>
</dbReference>
<evidence type="ECO:0000256" key="5">
    <source>
        <dbReference type="ARBA" id="ARBA00022679"/>
    </source>
</evidence>
<dbReference type="EC" id="2.7.1.180" evidence="2 11"/>
<keyword evidence="4 11" id="KW-0285">Flavoprotein</keyword>
<gene>
    <name evidence="14" type="ORF">D4A39_15240</name>
</gene>
<feature type="binding site" evidence="12">
    <location>
        <position position="283"/>
    </location>
    <ligand>
        <name>Mg(2+)</name>
        <dbReference type="ChEBI" id="CHEBI:18420"/>
    </ligand>
</feature>
<keyword evidence="15" id="KW-1185">Reference proteome</keyword>
<reference evidence="14 15" key="1">
    <citation type="submission" date="2018-09" db="EMBL/GenBank/DDBJ databases">
        <title>Alcanivorax profundi sp. nov., isolated from 1000 m-depth seawater of the Mariana Trench.</title>
        <authorList>
            <person name="Liu J."/>
        </authorList>
    </citation>
    <scope>NUCLEOTIDE SEQUENCE [LARGE SCALE GENOMIC DNA]</scope>
    <source>
        <strain evidence="14 15">MTEO17</strain>
    </source>
</reference>
<evidence type="ECO:0000256" key="9">
    <source>
        <dbReference type="ARBA" id="ARBA00031306"/>
    </source>
</evidence>
<dbReference type="PANTHER" id="PTHR30040">
    <property type="entry name" value="THIAMINE BIOSYNTHESIS LIPOPROTEIN APBE"/>
    <property type="match status" value="1"/>
</dbReference>
<feature type="signal peptide" evidence="13">
    <location>
        <begin position="1"/>
        <end position="24"/>
    </location>
</feature>
<dbReference type="GO" id="GO:0046872">
    <property type="term" value="F:metal ion binding"/>
    <property type="evidence" value="ECO:0007669"/>
    <property type="project" value="UniProtKB-UniRule"/>
</dbReference>
<dbReference type="Proteomes" id="UP000283734">
    <property type="component" value="Unassembled WGS sequence"/>
</dbReference>
<evidence type="ECO:0000313" key="14">
    <source>
        <dbReference type="EMBL" id="RJG16147.1"/>
    </source>
</evidence>
<dbReference type="Gene3D" id="3.10.520.10">
    <property type="entry name" value="ApbE-like domains"/>
    <property type="match status" value="1"/>
</dbReference>
<keyword evidence="8 11" id="KW-0460">Magnesium</keyword>
<evidence type="ECO:0000256" key="8">
    <source>
        <dbReference type="ARBA" id="ARBA00022842"/>
    </source>
</evidence>
<evidence type="ECO:0000256" key="12">
    <source>
        <dbReference type="PIRSR" id="PIRSR006268-2"/>
    </source>
</evidence>
<evidence type="ECO:0000256" key="4">
    <source>
        <dbReference type="ARBA" id="ARBA00022630"/>
    </source>
</evidence>
<evidence type="ECO:0000256" key="6">
    <source>
        <dbReference type="ARBA" id="ARBA00022723"/>
    </source>
</evidence>
<dbReference type="OrthoDB" id="9778595at2"/>
<dbReference type="AlphaFoldDB" id="A0A418XU46"/>
<proteinExistence type="inferred from homology"/>
<dbReference type="InterPro" id="IPR024932">
    <property type="entry name" value="ApbE"/>
</dbReference>
<evidence type="ECO:0000256" key="7">
    <source>
        <dbReference type="ARBA" id="ARBA00022827"/>
    </source>
</evidence>
<dbReference type="RefSeq" id="WP_119918512.1">
    <property type="nucleotide sequence ID" value="NZ_QYYA01000006.1"/>
</dbReference>
<dbReference type="InterPro" id="IPR003374">
    <property type="entry name" value="ApbE-like_sf"/>
</dbReference>
<accession>A0A418XU46</accession>
<evidence type="ECO:0000256" key="2">
    <source>
        <dbReference type="ARBA" id="ARBA00011955"/>
    </source>
</evidence>
<sequence length="332" mass="36284">MAFRPSARLLAGSLLVALCMPVFAQWQQHQWDIMGTRASVTLWSPTPAAPLFRTLENEMARLNQLLSPWVEDSELAQLNRLAASKPQTISAEFYRLLERSAHYYQLTDGAFDITFASAGHLYDYRKGKAPDAQALKRATRHIGASRIALLDNHQVRFSDPGTRIDLGGIAKGYAIDRGIALLKAAGVEHAWLSLGGDSYVLGDHRGRPWEVGIQHPRDRSGIAMRLPISDVAMSTSGDYQRYFIQDGERIHHIISPKTGKSVGELVSVTVLCDNSVDADALSTSVFILGKEKGLALIDRLPNTSAILIDQHGKVSYSNDLAAPATATPPSSD</sequence>
<dbReference type="PIRSF" id="PIRSF006268">
    <property type="entry name" value="ApbE"/>
    <property type="match status" value="1"/>
</dbReference>
<feature type="binding site" evidence="12">
    <location>
        <position position="279"/>
    </location>
    <ligand>
        <name>Mg(2+)</name>
        <dbReference type="ChEBI" id="CHEBI:18420"/>
    </ligand>
</feature>
<comment type="cofactor">
    <cofactor evidence="12">
        <name>Mg(2+)</name>
        <dbReference type="ChEBI" id="CHEBI:18420"/>
    </cofactor>
    <cofactor evidence="12">
        <name>Mn(2+)</name>
        <dbReference type="ChEBI" id="CHEBI:29035"/>
    </cofactor>
    <text evidence="12">Magnesium. Can also use manganese.</text>
</comment>
<evidence type="ECO:0000256" key="11">
    <source>
        <dbReference type="PIRNR" id="PIRNR006268"/>
    </source>
</evidence>
<dbReference type="SUPFAM" id="SSF143631">
    <property type="entry name" value="ApbE-like"/>
    <property type="match status" value="1"/>
</dbReference>
<evidence type="ECO:0000256" key="1">
    <source>
        <dbReference type="ARBA" id="ARBA00008282"/>
    </source>
</evidence>
<dbReference type="EMBL" id="QYYA01000006">
    <property type="protein sequence ID" value="RJG16147.1"/>
    <property type="molecule type" value="Genomic_DNA"/>
</dbReference>